<dbReference type="InterPro" id="IPR023214">
    <property type="entry name" value="HAD_sf"/>
</dbReference>
<dbReference type="Gene3D" id="3.40.1110.10">
    <property type="entry name" value="Calcium-transporting ATPase, cytoplasmic domain N"/>
    <property type="match status" value="1"/>
</dbReference>
<evidence type="ECO:0000313" key="11">
    <source>
        <dbReference type="Proteomes" id="UP001439008"/>
    </source>
</evidence>
<dbReference type="InterPro" id="IPR044492">
    <property type="entry name" value="P_typ_ATPase_HD_dom"/>
</dbReference>
<evidence type="ECO:0000256" key="1">
    <source>
        <dbReference type="ARBA" id="ARBA00004141"/>
    </source>
</evidence>
<dbReference type="SUPFAM" id="SSF81660">
    <property type="entry name" value="Metal cation-transporting ATPase, ATP-binding domain N"/>
    <property type="match status" value="1"/>
</dbReference>
<dbReference type="SFLD" id="SFLDS00003">
    <property type="entry name" value="Haloacid_Dehalogenase"/>
    <property type="match status" value="1"/>
</dbReference>
<dbReference type="InterPro" id="IPR018303">
    <property type="entry name" value="ATPase_P-typ_P_site"/>
</dbReference>
<proteinExistence type="predicted"/>
<accession>A0ABV2AEM5</accession>
<keyword evidence="6" id="KW-0460">Magnesium</keyword>
<keyword evidence="8" id="KW-1133">Transmembrane helix</keyword>
<sequence>MVVPTELPMVLSLSVNNALLSLSKKKVFCSEGHRLPAAGSLRYCCFDKTGTLTNDQYELAGVASLPHKKEEETLKQLALSSRKTQLVVAGCHSLSVLEDDRLSGDSLEIAAFESLDAQMSRSGLIHLKNVFNCEATLRIVRRFPFTSEEKKMSCVVELKTRRSSETFYVVKGASERVKELLETVPRDYDSTCANLSKLGYRVIATALKRMKPSKNLRLSSRNLDSDCEFSGFLAFSSQMRDQTFDTIFSLRRSAHKTVMITGDSAFTANHVARRCGICDKGIATLTKNAGSLNWTYLNDDSQIADLNLSAIKRKDLEYDLSITGEAFALLQSELEKTELDALVKHFSVFARMSPSQKEGVLKSLKRSDEFVLMCGDGTNDASALKQAHIGVALCESGSNRLNSEVAKPSPAKQSALFDDSDDYLVDMNVASVASPFTIRFGKLEGVLDIIKEGRRTLAVNTQMYQILALNCLVYTALFRFCFHQKLPISSRNQNERQTSHRGRIGRNFFVPFRFFSKML</sequence>
<dbReference type="PANTHER" id="PTHR45630">
    <property type="entry name" value="CATION-TRANSPORTING ATPASE-RELATED"/>
    <property type="match status" value="1"/>
</dbReference>
<comment type="caution">
    <text evidence="10">The sequence shown here is derived from an EMBL/GenBank/DDBJ whole genome shotgun (WGS) entry which is preliminary data.</text>
</comment>
<name>A0ABV2AEM5_9EUKA</name>
<gene>
    <name evidence="10" type="ORF">MHBO_000164</name>
</gene>
<evidence type="ECO:0000256" key="8">
    <source>
        <dbReference type="ARBA" id="ARBA00022989"/>
    </source>
</evidence>
<dbReference type="SFLD" id="SFLDF00027">
    <property type="entry name" value="p-type_atpase"/>
    <property type="match status" value="1"/>
</dbReference>
<evidence type="ECO:0008006" key="12">
    <source>
        <dbReference type="Google" id="ProtNLM"/>
    </source>
</evidence>
<dbReference type="SUPFAM" id="SSF81665">
    <property type="entry name" value="Calcium ATPase, transmembrane domain M"/>
    <property type="match status" value="1"/>
</dbReference>
<dbReference type="NCBIfam" id="TIGR01494">
    <property type="entry name" value="ATPase_P-type"/>
    <property type="match status" value="1"/>
</dbReference>
<dbReference type="InterPro" id="IPR023298">
    <property type="entry name" value="ATPase_P-typ_TM_dom_sf"/>
</dbReference>
<keyword evidence="4" id="KW-0547">Nucleotide-binding</keyword>
<keyword evidence="7" id="KW-1278">Translocase</keyword>
<dbReference type="EMBL" id="JBDODL010000021">
    <property type="protein sequence ID" value="MES1918154.1"/>
    <property type="molecule type" value="Genomic_DNA"/>
</dbReference>
<dbReference type="PANTHER" id="PTHR45630:SF7">
    <property type="entry name" value="ENDOPLASMIC RETICULUM TRANSMEMBRANE HELIX TRANSLOCASE"/>
    <property type="match status" value="1"/>
</dbReference>
<evidence type="ECO:0000256" key="9">
    <source>
        <dbReference type="ARBA" id="ARBA00023136"/>
    </source>
</evidence>
<dbReference type="InterPro" id="IPR023299">
    <property type="entry name" value="ATPase_P-typ_cyto_dom_N"/>
</dbReference>
<dbReference type="Gene3D" id="3.40.50.1000">
    <property type="entry name" value="HAD superfamily/HAD-like"/>
    <property type="match status" value="1"/>
</dbReference>
<dbReference type="SFLD" id="SFLDG00002">
    <property type="entry name" value="C1.7:_P-type_atpase_like"/>
    <property type="match status" value="1"/>
</dbReference>
<organism evidence="10 11">
    <name type="scientific">Bonamia ostreae</name>
    <dbReference type="NCBI Taxonomy" id="126728"/>
    <lineage>
        <taxon>Eukaryota</taxon>
        <taxon>Sar</taxon>
        <taxon>Rhizaria</taxon>
        <taxon>Endomyxa</taxon>
        <taxon>Ascetosporea</taxon>
        <taxon>Haplosporida</taxon>
        <taxon>Bonamia</taxon>
    </lineage>
</organism>
<dbReference type="Pfam" id="PF13246">
    <property type="entry name" value="Cation_ATPase"/>
    <property type="match status" value="1"/>
</dbReference>
<evidence type="ECO:0000256" key="2">
    <source>
        <dbReference type="ARBA" id="ARBA00022692"/>
    </source>
</evidence>
<comment type="subcellular location">
    <subcellularLocation>
        <location evidence="1">Membrane</location>
        <topology evidence="1">Multi-pass membrane protein</topology>
    </subcellularLocation>
</comment>
<keyword evidence="2" id="KW-0812">Transmembrane</keyword>
<reference evidence="10 11" key="1">
    <citation type="journal article" date="2024" name="BMC Biol.">
        <title>Comparative genomics of Ascetosporea gives new insight into the evolutionary basis for animal parasitism in Rhizaria.</title>
        <authorList>
            <person name="Hiltunen Thoren M."/>
            <person name="Onut-Brannstrom I."/>
            <person name="Alfjorden A."/>
            <person name="Peckova H."/>
            <person name="Swords F."/>
            <person name="Hooper C."/>
            <person name="Holzer A.S."/>
            <person name="Bass D."/>
            <person name="Burki F."/>
        </authorList>
    </citation>
    <scope>NUCLEOTIDE SEQUENCE [LARGE SCALE GENOMIC DNA]</scope>
    <source>
        <strain evidence="10">20-A016</strain>
    </source>
</reference>
<evidence type="ECO:0000313" key="10">
    <source>
        <dbReference type="EMBL" id="MES1918154.1"/>
    </source>
</evidence>
<dbReference type="InterPro" id="IPR036412">
    <property type="entry name" value="HAD-like_sf"/>
</dbReference>
<dbReference type="PRINTS" id="PR00119">
    <property type="entry name" value="CATATPASE"/>
</dbReference>
<protein>
    <recommendedName>
        <fullName evidence="12">P-type ATPase</fullName>
    </recommendedName>
</protein>
<evidence type="ECO:0000256" key="3">
    <source>
        <dbReference type="ARBA" id="ARBA00022723"/>
    </source>
</evidence>
<keyword evidence="9" id="KW-0472">Membrane</keyword>
<dbReference type="SUPFAM" id="SSF56784">
    <property type="entry name" value="HAD-like"/>
    <property type="match status" value="1"/>
</dbReference>
<dbReference type="InterPro" id="IPR006544">
    <property type="entry name" value="P-type_TPase_V"/>
</dbReference>
<evidence type="ECO:0000256" key="6">
    <source>
        <dbReference type="ARBA" id="ARBA00022842"/>
    </source>
</evidence>
<evidence type="ECO:0000256" key="5">
    <source>
        <dbReference type="ARBA" id="ARBA00022840"/>
    </source>
</evidence>
<evidence type="ECO:0000256" key="4">
    <source>
        <dbReference type="ARBA" id="ARBA00022741"/>
    </source>
</evidence>
<dbReference type="Proteomes" id="UP001439008">
    <property type="component" value="Unassembled WGS sequence"/>
</dbReference>
<evidence type="ECO:0000256" key="7">
    <source>
        <dbReference type="ARBA" id="ARBA00022967"/>
    </source>
</evidence>
<keyword evidence="3" id="KW-0479">Metal-binding</keyword>
<dbReference type="PROSITE" id="PS00154">
    <property type="entry name" value="ATPASE_E1_E2"/>
    <property type="match status" value="1"/>
</dbReference>
<keyword evidence="11" id="KW-1185">Reference proteome</keyword>
<dbReference type="PROSITE" id="PS01229">
    <property type="entry name" value="COF_2"/>
    <property type="match status" value="1"/>
</dbReference>
<dbReference type="InterPro" id="IPR001757">
    <property type="entry name" value="P_typ_ATPase"/>
</dbReference>
<keyword evidence="5" id="KW-0067">ATP-binding</keyword>